<dbReference type="GO" id="GO:0001671">
    <property type="term" value="F:ATPase activator activity"/>
    <property type="evidence" value="ECO:0007669"/>
    <property type="project" value="InterPro"/>
</dbReference>
<dbReference type="eggNOG" id="KOG3192">
    <property type="taxonomic scope" value="Eukaryota"/>
</dbReference>
<dbReference type="GO" id="GO:0005739">
    <property type="term" value="C:mitochondrion"/>
    <property type="evidence" value="ECO:0007669"/>
    <property type="project" value="TreeGrafter"/>
</dbReference>
<dbReference type="Gene3D" id="1.20.1280.20">
    <property type="entry name" value="HscB, C-terminal domain"/>
    <property type="match status" value="1"/>
</dbReference>
<dbReference type="OMA" id="CRCIQPV"/>
<dbReference type="GO" id="GO:0051259">
    <property type="term" value="P:protein complex oligomerization"/>
    <property type="evidence" value="ECO:0007669"/>
    <property type="project" value="InterPro"/>
</dbReference>
<name>G4THR2_SERID</name>
<feature type="region of interest" description="Disordered" evidence="3">
    <location>
        <begin position="26"/>
        <end position="45"/>
    </location>
</feature>
<dbReference type="Pfam" id="PF07743">
    <property type="entry name" value="HSCB_C"/>
    <property type="match status" value="1"/>
</dbReference>
<evidence type="ECO:0000313" key="5">
    <source>
        <dbReference type="EMBL" id="CCA70855.1"/>
    </source>
</evidence>
<dbReference type="SUPFAM" id="SSF46565">
    <property type="entry name" value="Chaperone J-domain"/>
    <property type="match status" value="1"/>
</dbReference>
<dbReference type="CDD" id="cd06257">
    <property type="entry name" value="DnaJ"/>
    <property type="match status" value="1"/>
</dbReference>
<dbReference type="InterPro" id="IPR009073">
    <property type="entry name" value="HscB_oligo_C"/>
</dbReference>
<evidence type="ECO:0000256" key="2">
    <source>
        <dbReference type="ARBA" id="ARBA00023186"/>
    </source>
</evidence>
<evidence type="ECO:0000313" key="6">
    <source>
        <dbReference type="Proteomes" id="UP000007148"/>
    </source>
</evidence>
<evidence type="ECO:0000259" key="4">
    <source>
        <dbReference type="PROSITE" id="PS50076"/>
    </source>
</evidence>
<dbReference type="Gene3D" id="1.10.287.110">
    <property type="entry name" value="DnaJ domain"/>
    <property type="match status" value="1"/>
</dbReference>
<dbReference type="NCBIfam" id="TIGR00714">
    <property type="entry name" value="hscB"/>
    <property type="match status" value="1"/>
</dbReference>
<keyword evidence="2" id="KW-0143">Chaperone</keyword>
<dbReference type="InterPro" id="IPR036386">
    <property type="entry name" value="HscB_C_sf"/>
</dbReference>
<dbReference type="STRING" id="1109443.G4THR2"/>
<accession>G4THR2</accession>
<dbReference type="InterPro" id="IPR004640">
    <property type="entry name" value="HscB"/>
</dbReference>
<evidence type="ECO:0000256" key="1">
    <source>
        <dbReference type="ARBA" id="ARBA00010476"/>
    </source>
</evidence>
<dbReference type="HOGENOM" id="CLU_068529_0_1_1"/>
<dbReference type="PANTHER" id="PTHR14021:SF15">
    <property type="entry name" value="IRON-SULFUR CLUSTER CO-CHAPERONE PROTEIN HSCB"/>
    <property type="match status" value="1"/>
</dbReference>
<sequence>MFHLRRISKTIINPRQPRRAVLITSSTKRFQSASAGKSRQGHDCPNCGTPLPTTLPTCTNVGCGYIEPIPKELRSDYYAIFGFPGVRDPEPTRNPFSIDTKALRRQFLDMQKVCHPDRWAQSGKSQAEAAVDQSAQINKAYQTLLSPRLRAEYIIAQHGIDIREADTLENEQELMMEVMEAREELENAEGEQIQKLLAANDERLQNITAELEDAIGKEDWQHARRLVIQLRYWESFQRAGKGMEVDH</sequence>
<dbReference type="SUPFAM" id="SSF47144">
    <property type="entry name" value="HSC20 (HSCB), C-terminal oligomerisation domain"/>
    <property type="match status" value="1"/>
</dbReference>
<organism evidence="5 6">
    <name type="scientific">Serendipita indica (strain DSM 11827)</name>
    <name type="common">Root endophyte fungus</name>
    <name type="synonym">Piriformospora indica</name>
    <dbReference type="NCBI Taxonomy" id="1109443"/>
    <lineage>
        <taxon>Eukaryota</taxon>
        <taxon>Fungi</taxon>
        <taxon>Dikarya</taxon>
        <taxon>Basidiomycota</taxon>
        <taxon>Agaricomycotina</taxon>
        <taxon>Agaricomycetes</taxon>
        <taxon>Sebacinales</taxon>
        <taxon>Serendipitaceae</taxon>
        <taxon>Serendipita</taxon>
    </lineage>
</organism>
<dbReference type="InterPro" id="IPR036869">
    <property type="entry name" value="J_dom_sf"/>
</dbReference>
<dbReference type="EMBL" id="CAFZ01000097">
    <property type="protein sequence ID" value="CCA70855.1"/>
    <property type="molecule type" value="Genomic_DNA"/>
</dbReference>
<reference evidence="5 6" key="1">
    <citation type="journal article" date="2011" name="PLoS Pathog.">
        <title>Endophytic Life Strategies Decoded by Genome and Transcriptome Analyses of the Mutualistic Root Symbiont Piriformospora indica.</title>
        <authorList>
            <person name="Zuccaro A."/>
            <person name="Lahrmann U."/>
            <person name="Guldener U."/>
            <person name="Langen G."/>
            <person name="Pfiffi S."/>
            <person name="Biedenkopf D."/>
            <person name="Wong P."/>
            <person name="Samans B."/>
            <person name="Grimm C."/>
            <person name="Basiewicz M."/>
            <person name="Murat C."/>
            <person name="Martin F."/>
            <person name="Kogel K.H."/>
        </authorList>
    </citation>
    <scope>NUCLEOTIDE SEQUENCE [LARGE SCALE GENOMIC DNA]</scope>
    <source>
        <strain evidence="5 6">DSM 11827</strain>
    </source>
</reference>
<dbReference type="PANTHER" id="PTHR14021">
    <property type="entry name" value="IRON-SULFUR CLUSTER CO-CHAPERONE PROTEIN HSCB"/>
    <property type="match status" value="1"/>
</dbReference>
<comment type="caution">
    <text evidence="5">The sequence shown here is derived from an EMBL/GenBank/DDBJ whole genome shotgun (WGS) entry which is preliminary data.</text>
</comment>
<feature type="domain" description="J" evidence="4">
    <location>
        <begin position="76"/>
        <end position="157"/>
    </location>
</feature>
<comment type="similarity">
    <text evidence="1">Belongs to the HscB family.</text>
</comment>
<proteinExistence type="inferred from homology"/>
<dbReference type="InterPro" id="IPR001623">
    <property type="entry name" value="DnaJ_domain"/>
</dbReference>
<dbReference type="AlphaFoldDB" id="G4THR2"/>
<dbReference type="OrthoDB" id="448954at2759"/>
<evidence type="ECO:0000256" key="3">
    <source>
        <dbReference type="SAM" id="MobiDB-lite"/>
    </source>
</evidence>
<dbReference type="PROSITE" id="PS50076">
    <property type="entry name" value="DNAJ_2"/>
    <property type="match status" value="1"/>
</dbReference>
<dbReference type="FunCoup" id="G4THR2">
    <property type="interactions" value="226"/>
</dbReference>
<dbReference type="GO" id="GO:0044571">
    <property type="term" value="P:[2Fe-2S] cluster assembly"/>
    <property type="evidence" value="ECO:0007669"/>
    <property type="project" value="InterPro"/>
</dbReference>
<dbReference type="GO" id="GO:0051087">
    <property type="term" value="F:protein-folding chaperone binding"/>
    <property type="evidence" value="ECO:0007669"/>
    <property type="project" value="InterPro"/>
</dbReference>
<protein>
    <submittedName>
        <fullName evidence="5">Related to Co-chaperone protein HscB, mitochondrial</fullName>
    </submittedName>
</protein>
<feature type="compositionally biased region" description="Polar residues" evidence="3">
    <location>
        <begin position="26"/>
        <end position="37"/>
    </location>
</feature>
<gene>
    <name evidence="5" type="ORF">PIIN_04790</name>
</gene>
<keyword evidence="6" id="KW-1185">Reference proteome</keyword>
<dbReference type="InParanoid" id="G4THR2"/>
<dbReference type="SMART" id="SM00271">
    <property type="entry name" value="DnaJ"/>
    <property type="match status" value="1"/>
</dbReference>
<dbReference type="Proteomes" id="UP000007148">
    <property type="component" value="Unassembled WGS sequence"/>
</dbReference>